<evidence type="ECO:0000313" key="1">
    <source>
        <dbReference type="EMBL" id="KAK9086729.1"/>
    </source>
</evidence>
<dbReference type="Proteomes" id="UP001420932">
    <property type="component" value="Unassembled WGS sequence"/>
</dbReference>
<protein>
    <submittedName>
        <fullName evidence="1">Uncharacterized protein</fullName>
    </submittedName>
</protein>
<name>A0AAP0HH16_9MAGN</name>
<dbReference type="EMBL" id="JBBNAF010000013">
    <property type="protein sequence ID" value="KAK9086729.1"/>
    <property type="molecule type" value="Genomic_DNA"/>
</dbReference>
<organism evidence="1 2">
    <name type="scientific">Stephania yunnanensis</name>
    <dbReference type="NCBI Taxonomy" id="152371"/>
    <lineage>
        <taxon>Eukaryota</taxon>
        <taxon>Viridiplantae</taxon>
        <taxon>Streptophyta</taxon>
        <taxon>Embryophyta</taxon>
        <taxon>Tracheophyta</taxon>
        <taxon>Spermatophyta</taxon>
        <taxon>Magnoliopsida</taxon>
        <taxon>Ranunculales</taxon>
        <taxon>Menispermaceae</taxon>
        <taxon>Menispermoideae</taxon>
        <taxon>Cissampelideae</taxon>
        <taxon>Stephania</taxon>
    </lineage>
</organism>
<proteinExistence type="predicted"/>
<sequence>MPAYDEEKDQGGIYRVQGSIDATFVSDQNRSLCEQWQVGEGSESNDQCRKAIKLPPFATCEHWISMRGDAVFHKMSGRTAAIKSFHQVEDQCRKAWIQRMKSQGLLEQQCGTNIASARTDG</sequence>
<keyword evidence="2" id="KW-1185">Reference proteome</keyword>
<reference evidence="1 2" key="1">
    <citation type="submission" date="2024-01" db="EMBL/GenBank/DDBJ databases">
        <title>Genome assemblies of Stephania.</title>
        <authorList>
            <person name="Yang L."/>
        </authorList>
    </citation>
    <scope>NUCLEOTIDE SEQUENCE [LARGE SCALE GENOMIC DNA]</scope>
    <source>
        <strain evidence="1">YNDBR</strain>
        <tissue evidence="1">Leaf</tissue>
    </source>
</reference>
<dbReference type="AlphaFoldDB" id="A0AAP0HH16"/>
<accession>A0AAP0HH16</accession>
<comment type="caution">
    <text evidence="1">The sequence shown here is derived from an EMBL/GenBank/DDBJ whole genome shotgun (WGS) entry which is preliminary data.</text>
</comment>
<gene>
    <name evidence="1" type="ORF">Syun_029123</name>
</gene>
<evidence type="ECO:0000313" key="2">
    <source>
        <dbReference type="Proteomes" id="UP001420932"/>
    </source>
</evidence>